<evidence type="ECO:0000256" key="1">
    <source>
        <dbReference type="SAM" id="MobiDB-lite"/>
    </source>
</evidence>
<comment type="caution">
    <text evidence="2">The sequence shown here is derived from an EMBL/GenBank/DDBJ whole genome shotgun (WGS) entry which is preliminary data.</text>
</comment>
<dbReference type="AlphaFoldDB" id="A0A2I1CDU4"/>
<dbReference type="STRING" id="1392255.A0A2I1CDU4"/>
<dbReference type="RefSeq" id="XP_024684394.1">
    <property type="nucleotide sequence ID" value="XM_024824799.1"/>
</dbReference>
<proteinExistence type="predicted"/>
<dbReference type="GeneID" id="36532124"/>
<protein>
    <recommendedName>
        <fullName evidence="4">C2H2-type domain-containing protein</fullName>
    </recommendedName>
</protein>
<feature type="region of interest" description="Disordered" evidence="1">
    <location>
        <begin position="1"/>
        <end position="26"/>
    </location>
</feature>
<sequence>MDLNTPAPSARTSLTTDPTWKSTVDGTTSGVRDVNASSCQRTSNAIICHLCEFEVDFPSQSDLEEHQRTHDARDEECFSCYRVFGSFSAMLIHFETGTCSKGVDLSDIHEMALSATKPASTPGTKMIIFHTFALVLGVGASSDFLSSLSAHGD</sequence>
<evidence type="ECO:0000313" key="2">
    <source>
        <dbReference type="EMBL" id="PKX95799.1"/>
    </source>
</evidence>
<reference evidence="3" key="1">
    <citation type="journal article" date="2018" name="Proc. Natl. Acad. Sci. U.S.A.">
        <title>Linking secondary metabolites to gene clusters through genome sequencing of six diverse Aspergillus species.</title>
        <authorList>
            <person name="Kaerboelling I."/>
            <person name="Vesth T.C."/>
            <person name="Frisvad J.C."/>
            <person name="Nybo J.L."/>
            <person name="Theobald S."/>
            <person name="Kuo A."/>
            <person name="Bowyer P."/>
            <person name="Matsuda Y."/>
            <person name="Mondo S."/>
            <person name="Lyhne E.K."/>
            <person name="Kogle M.E."/>
            <person name="Clum A."/>
            <person name="Lipzen A."/>
            <person name="Salamov A."/>
            <person name="Ngan C.Y."/>
            <person name="Daum C."/>
            <person name="Chiniquy J."/>
            <person name="Barry K."/>
            <person name="LaButti K."/>
            <person name="Haridas S."/>
            <person name="Simmons B.A."/>
            <person name="Magnuson J.K."/>
            <person name="Mortensen U.H."/>
            <person name="Larsen T.O."/>
            <person name="Grigoriev I.V."/>
            <person name="Baker S.E."/>
            <person name="Andersen M.R."/>
        </authorList>
    </citation>
    <scope>NUCLEOTIDE SEQUENCE [LARGE SCALE GENOMIC DNA]</scope>
    <source>
        <strain evidence="3">IBT 16806</strain>
    </source>
</reference>
<dbReference type="EMBL" id="MSZS01000003">
    <property type="protein sequence ID" value="PKX95799.1"/>
    <property type="molecule type" value="Genomic_DNA"/>
</dbReference>
<dbReference type="OrthoDB" id="6105938at2759"/>
<evidence type="ECO:0008006" key="4">
    <source>
        <dbReference type="Google" id="ProtNLM"/>
    </source>
</evidence>
<organism evidence="2 3">
    <name type="scientific">Aspergillus novofumigatus (strain IBT 16806)</name>
    <dbReference type="NCBI Taxonomy" id="1392255"/>
    <lineage>
        <taxon>Eukaryota</taxon>
        <taxon>Fungi</taxon>
        <taxon>Dikarya</taxon>
        <taxon>Ascomycota</taxon>
        <taxon>Pezizomycotina</taxon>
        <taxon>Eurotiomycetes</taxon>
        <taxon>Eurotiomycetidae</taxon>
        <taxon>Eurotiales</taxon>
        <taxon>Aspergillaceae</taxon>
        <taxon>Aspergillus</taxon>
        <taxon>Aspergillus subgen. Fumigati</taxon>
    </lineage>
</organism>
<dbReference type="VEuPathDB" id="FungiDB:P174DRAFT_419702"/>
<name>A0A2I1CDU4_ASPN1</name>
<gene>
    <name evidence="2" type="ORF">P174DRAFT_419702</name>
</gene>
<dbReference type="Proteomes" id="UP000234474">
    <property type="component" value="Unassembled WGS sequence"/>
</dbReference>
<accession>A0A2I1CDU4</accession>
<keyword evidence="3" id="KW-1185">Reference proteome</keyword>
<evidence type="ECO:0000313" key="3">
    <source>
        <dbReference type="Proteomes" id="UP000234474"/>
    </source>
</evidence>